<feature type="compositionally biased region" description="Basic residues" evidence="1">
    <location>
        <begin position="45"/>
        <end position="55"/>
    </location>
</feature>
<name>A0A5B0MIC4_PUCGR</name>
<organism evidence="2 3">
    <name type="scientific">Puccinia graminis f. sp. tritici</name>
    <dbReference type="NCBI Taxonomy" id="56615"/>
    <lineage>
        <taxon>Eukaryota</taxon>
        <taxon>Fungi</taxon>
        <taxon>Dikarya</taxon>
        <taxon>Basidiomycota</taxon>
        <taxon>Pucciniomycotina</taxon>
        <taxon>Pucciniomycetes</taxon>
        <taxon>Pucciniales</taxon>
        <taxon>Pucciniaceae</taxon>
        <taxon>Puccinia</taxon>
    </lineage>
</organism>
<proteinExistence type="predicted"/>
<accession>A0A5B0MIC4</accession>
<comment type="caution">
    <text evidence="2">The sequence shown here is derived from an EMBL/GenBank/DDBJ whole genome shotgun (WGS) entry which is preliminary data.</text>
</comment>
<gene>
    <name evidence="2" type="ORF">PGTUg99_028500</name>
</gene>
<sequence length="109" mass="12337">MPGDGYQALVILRGRKRDFSFWLRRGGRPSSFNKTPSGHTDRRGVSHRRLPRHKGSLIQSRGSISPIRFRNDAKRPVHSRAVALGIFQIVHQTVSNGRFEEDKTSSSTI</sequence>
<evidence type="ECO:0000313" key="3">
    <source>
        <dbReference type="Proteomes" id="UP000325313"/>
    </source>
</evidence>
<evidence type="ECO:0000313" key="2">
    <source>
        <dbReference type="EMBL" id="KAA1075923.1"/>
    </source>
</evidence>
<dbReference type="EMBL" id="VDEP01000471">
    <property type="protein sequence ID" value="KAA1075923.1"/>
    <property type="molecule type" value="Genomic_DNA"/>
</dbReference>
<reference evidence="2 3" key="1">
    <citation type="submission" date="2019-05" db="EMBL/GenBank/DDBJ databases">
        <title>Emergence of the Ug99 lineage of the wheat stem rust pathogen through somatic hybridization.</title>
        <authorList>
            <person name="Li F."/>
            <person name="Upadhyaya N.M."/>
            <person name="Sperschneider J."/>
            <person name="Matny O."/>
            <person name="Nguyen-Phuc H."/>
            <person name="Mago R."/>
            <person name="Raley C."/>
            <person name="Miller M.E."/>
            <person name="Silverstein K.A.T."/>
            <person name="Henningsen E."/>
            <person name="Hirsch C.D."/>
            <person name="Visser B."/>
            <person name="Pretorius Z.A."/>
            <person name="Steffenson B.J."/>
            <person name="Schwessinger B."/>
            <person name="Dodds P.N."/>
            <person name="Figueroa M."/>
        </authorList>
    </citation>
    <scope>NUCLEOTIDE SEQUENCE [LARGE SCALE GENOMIC DNA]</scope>
    <source>
        <strain evidence="2 3">Ug99</strain>
    </source>
</reference>
<dbReference type="Proteomes" id="UP000325313">
    <property type="component" value="Unassembled WGS sequence"/>
</dbReference>
<dbReference type="AlphaFoldDB" id="A0A5B0MIC4"/>
<evidence type="ECO:0000256" key="1">
    <source>
        <dbReference type="SAM" id="MobiDB-lite"/>
    </source>
</evidence>
<protein>
    <submittedName>
        <fullName evidence="2">Uncharacterized protein</fullName>
    </submittedName>
</protein>
<feature type="region of interest" description="Disordered" evidence="1">
    <location>
        <begin position="26"/>
        <end position="64"/>
    </location>
</feature>